<dbReference type="FunFam" id="1.10.510.10:FF:000579">
    <property type="entry name" value="Sensor histidine kinase/response regulator, putative"/>
    <property type="match status" value="1"/>
</dbReference>
<feature type="region of interest" description="Disordered" evidence="14">
    <location>
        <begin position="2310"/>
        <end position="2383"/>
    </location>
</feature>
<dbReference type="FunFam" id="3.40.50.2300:FF:000285">
    <property type="entry name" value="Putative sensor histidine kinase/response regulator"/>
    <property type="match status" value="1"/>
</dbReference>
<dbReference type="SMART" id="SM00388">
    <property type="entry name" value="HisKA"/>
    <property type="match status" value="1"/>
</dbReference>
<dbReference type="PANTHER" id="PTHR43047">
    <property type="entry name" value="TWO-COMPONENT HISTIDINE PROTEIN KINASE"/>
    <property type="match status" value="1"/>
</dbReference>
<dbReference type="InterPro" id="IPR004358">
    <property type="entry name" value="Sig_transdc_His_kin-like_C"/>
</dbReference>
<dbReference type="PRINTS" id="PR00344">
    <property type="entry name" value="BCTRLSENSOR"/>
</dbReference>
<dbReference type="Pfam" id="PF01590">
    <property type="entry name" value="GAF"/>
    <property type="match status" value="1"/>
</dbReference>
<dbReference type="SUPFAM" id="SSF55874">
    <property type="entry name" value="ATPase domain of HSP90 chaperone/DNA topoisomerase II/histidine kinase"/>
    <property type="match status" value="1"/>
</dbReference>
<keyword evidence="10" id="KW-0067">ATP-binding</keyword>
<evidence type="ECO:0000256" key="3">
    <source>
        <dbReference type="ARBA" id="ARBA00012438"/>
    </source>
</evidence>
<dbReference type="InterPro" id="IPR003594">
    <property type="entry name" value="HATPase_dom"/>
</dbReference>
<dbReference type="FunFam" id="3.30.450.40:FF:000044">
    <property type="entry name" value="Putative sensor histidine kinase/response regulator"/>
    <property type="match status" value="1"/>
</dbReference>
<evidence type="ECO:0000259" key="16">
    <source>
        <dbReference type="PROSITE" id="PS50109"/>
    </source>
</evidence>
<dbReference type="Gene3D" id="3.40.50.2300">
    <property type="match status" value="1"/>
</dbReference>
<accession>A0A6A5X1S9</accession>
<feature type="domain" description="Histidine kinase" evidence="16">
    <location>
        <begin position="1888"/>
        <end position="2110"/>
    </location>
</feature>
<dbReference type="Pfam" id="PF00072">
    <property type="entry name" value="Response_reg"/>
    <property type="match status" value="1"/>
</dbReference>
<dbReference type="GO" id="GO:0000155">
    <property type="term" value="F:phosphorelay sensor kinase activity"/>
    <property type="evidence" value="ECO:0007669"/>
    <property type="project" value="InterPro"/>
</dbReference>
<feature type="domain" description="Protein kinase" evidence="15">
    <location>
        <begin position="83"/>
        <end position="378"/>
    </location>
</feature>
<dbReference type="InterPro" id="IPR005467">
    <property type="entry name" value="His_kinase_dom"/>
</dbReference>
<dbReference type="SUPFAM" id="SSF55781">
    <property type="entry name" value="GAF domain-like"/>
    <property type="match status" value="1"/>
</dbReference>
<dbReference type="OrthoDB" id="60033at2759"/>
<evidence type="ECO:0000256" key="14">
    <source>
        <dbReference type="SAM" id="MobiDB-lite"/>
    </source>
</evidence>
<dbReference type="CDD" id="cd17546">
    <property type="entry name" value="REC_hyHK_CKI1_RcsC-like"/>
    <property type="match status" value="1"/>
</dbReference>
<dbReference type="PANTHER" id="PTHR43047:SF46">
    <property type="entry name" value="HISTIDINE KINASE_RESPONSE REGULATOR, PUTATIVE (AFU_ORTHOLOGUE AFUA_3G12550)-RELATED"/>
    <property type="match status" value="1"/>
</dbReference>
<comment type="catalytic activity">
    <reaction evidence="1">
        <text>ATP + protein L-histidine = ADP + protein N-phospho-L-histidine.</text>
        <dbReference type="EC" id="2.7.13.3"/>
    </reaction>
</comment>
<dbReference type="Proteomes" id="UP000799779">
    <property type="component" value="Unassembled WGS sequence"/>
</dbReference>
<dbReference type="EMBL" id="ML977561">
    <property type="protein sequence ID" value="KAF2005925.1"/>
    <property type="molecule type" value="Genomic_DNA"/>
</dbReference>
<evidence type="ECO:0000256" key="11">
    <source>
        <dbReference type="ARBA" id="ARBA00022989"/>
    </source>
</evidence>
<organism evidence="18 19">
    <name type="scientific">Amniculicola lignicola CBS 123094</name>
    <dbReference type="NCBI Taxonomy" id="1392246"/>
    <lineage>
        <taxon>Eukaryota</taxon>
        <taxon>Fungi</taxon>
        <taxon>Dikarya</taxon>
        <taxon>Ascomycota</taxon>
        <taxon>Pezizomycotina</taxon>
        <taxon>Dothideomycetes</taxon>
        <taxon>Pleosporomycetidae</taxon>
        <taxon>Pleosporales</taxon>
        <taxon>Amniculicolaceae</taxon>
        <taxon>Amniculicola</taxon>
    </lineage>
</organism>
<evidence type="ECO:0000256" key="5">
    <source>
        <dbReference type="ARBA" id="ARBA00022553"/>
    </source>
</evidence>
<reference evidence="18" key="1">
    <citation type="journal article" date="2020" name="Stud. Mycol.">
        <title>101 Dothideomycetes genomes: a test case for predicting lifestyles and emergence of pathogens.</title>
        <authorList>
            <person name="Haridas S."/>
            <person name="Albert R."/>
            <person name="Binder M."/>
            <person name="Bloem J."/>
            <person name="Labutti K."/>
            <person name="Salamov A."/>
            <person name="Andreopoulos B."/>
            <person name="Baker S."/>
            <person name="Barry K."/>
            <person name="Bills G."/>
            <person name="Bluhm B."/>
            <person name="Cannon C."/>
            <person name="Castanera R."/>
            <person name="Culley D."/>
            <person name="Daum C."/>
            <person name="Ezra D."/>
            <person name="Gonzalez J."/>
            <person name="Henrissat B."/>
            <person name="Kuo A."/>
            <person name="Liang C."/>
            <person name="Lipzen A."/>
            <person name="Lutzoni F."/>
            <person name="Magnuson J."/>
            <person name="Mondo S."/>
            <person name="Nolan M."/>
            <person name="Ohm R."/>
            <person name="Pangilinan J."/>
            <person name="Park H.-J."/>
            <person name="Ramirez L."/>
            <person name="Alfaro M."/>
            <person name="Sun H."/>
            <person name="Tritt A."/>
            <person name="Yoshinaga Y."/>
            <person name="Zwiers L.-H."/>
            <person name="Turgeon B."/>
            <person name="Goodwin S."/>
            <person name="Spatafora J."/>
            <person name="Crous P."/>
            <person name="Grigoriev I."/>
        </authorList>
    </citation>
    <scope>NUCLEOTIDE SEQUENCE</scope>
    <source>
        <strain evidence="18">CBS 123094</strain>
    </source>
</reference>
<dbReference type="CDD" id="cd00082">
    <property type="entry name" value="HisKA"/>
    <property type="match status" value="1"/>
</dbReference>
<dbReference type="SMART" id="SM00448">
    <property type="entry name" value="REC"/>
    <property type="match status" value="1"/>
</dbReference>
<name>A0A6A5X1S9_9PLEO</name>
<dbReference type="FunFam" id="1.10.287.130:FF:000003">
    <property type="entry name" value="Histidine kinase"/>
    <property type="match status" value="1"/>
</dbReference>
<evidence type="ECO:0000256" key="6">
    <source>
        <dbReference type="ARBA" id="ARBA00022679"/>
    </source>
</evidence>
<dbReference type="CDD" id="cd16922">
    <property type="entry name" value="HATPase_EvgS-ArcB-TorS-like"/>
    <property type="match status" value="1"/>
</dbReference>
<keyword evidence="7" id="KW-0812">Transmembrane</keyword>
<evidence type="ECO:0000313" key="18">
    <source>
        <dbReference type="EMBL" id="KAF2005925.1"/>
    </source>
</evidence>
<keyword evidence="6" id="KW-0808">Transferase</keyword>
<dbReference type="GO" id="GO:0005886">
    <property type="term" value="C:plasma membrane"/>
    <property type="evidence" value="ECO:0007669"/>
    <property type="project" value="UniProtKB-SubCell"/>
</dbReference>
<feature type="compositionally biased region" description="Polar residues" evidence="14">
    <location>
        <begin position="522"/>
        <end position="536"/>
    </location>
</feature>
<dbReference type="SUPFAM" id="SSF52540">
    <property type="entry name" value="P-loop containing nucleoside triphosphate hydrolases"/>
    <property type="match status" value="1"/>
</dbReference>
<dbReference type="Gene3D" id="1.10.287.130">
    <property type="match status" value="1"/>
</dbReference>
<keyword evidence="9" id="KW-0418">Kinase</keyword>
<dbReference type="Gene3D" id="3.30.565.10">
    <property type="entry name" value="Histidine kinase-like ATPase, C-terminal domain"/>
    <property type="match status" value="1"/>
</dbReference>
<sequence>MATSEADSAREARFTQVLARLLELPNYVWDTDIAPFHSSYDTWHFYGIQKASRERPVSRGRSTGTSISSAHSPESSSRPPLTRSHRSSNSDGGAGTPHISVLDIPENRPVLCRVSVHALRMEREFQLSKLVVKNSDPECKHFARPIEFARLPTRPGSTEPLVASIFESPGSNTLGELISFGPNTYTVSHKTNSWQFARSTPKEGIPLLTFLDFAVGAVECLEILHHGQKIVHGEIRGDAFHLSENGTVKIINFGNGARSFENGLTSAGWATLSSEVGIEMKLAFIAPEQTGRLPAEPDCRTDMYSLGILFYMMLCGELPFEGNTPLDVMQNVLSKRIPPVSSKRMDVPEALSAVIQKMTQKSIEERYHATSGLKQDLVKVRELLSEGDGEGLKAFVVGSKDVSCFFNLPQKQIGREKERKVIVDLIERVSKRRRIPLHFSKGFNSMSSGSSYSDPRMEGNNLDDIISDSTSSRGSESRTNSVSGPSSLQRKPQDNAVQAEGSNAEGSPDARPMIGSRFSGENRASNNSIDASLSMTRSNQSDVGSLLRSASNASVSKLRRRTRSEVVAIEGPCGIGKTRLVQSVQTTARNYGYFASAKFDQTKKAPYEPILKLMSSVFRQIFSEADVGTEFHNNIRTFIQNSGVWHMFHTFLDLPEWLLSAGSTPQTPQPRDVERVRDLRRASSPAVHCGSAGHTAANWLVTGGSSKSSRFVNLFVDVLRLISNQKLCIWSIEDVQFADNESAELIQYIVNAKVPIILLYTYQEETLLSRELRNLLPRATRIKLTAFNEAQTADFVSETLHRDPVYILPLVAVIQEKSRGNVFYIREILDTCYRKHCVYYCWKNGSWEFDLDKVFETFENPEYGASVNNDFITKRLQELPSASRKLLSWASLLSGTISFNSLKKVLDAAKAPDDANGLPLLRGSESAIIALEGALGAYILMPGEEEDQFRFSNDRYMAAAAEMAEAEWDIKWMHYIIAKNMLTDERYNIGVGHGSKDLYMRSRYICLAIDLIKTKEPKRAQYRDILYQAAETASDSGARSTGTFYYAHCLLLLQDDPWDDEKSDVSYQETLQLFVRAAESYWHQALYDESLALIRTTFRNAKNPVDMASSFILQSRIFAMRGDSWGGFQVLRDLLSLLGTSLPPITWEKCDAEFQELCAFFQNLDKEELLSRAPATLESDPLLMTTGPVFVELLSMAFWSNSLLFYQATLQLVRLHLHRGTISQVAMGYLHLGAIAGGRFNMIEFALECSNFAKRLFNMYSEDHYTYGRGTTLLPLFLGHMQTHVADLIPDLSEAMEASMVVGDRILSLLNLGVMAHFKQMASHDLAEIESWIEEAPLEFKNWQEDLRGGVFLLGARQYARALQGKTGINDPSTVLCDADHNTKDYLEFLERVSSNPKRSKTLYFGYQLPILVLYGFYKEGVVLGEQLMTLMSSLWCQRQVYMNMYYLSIAYMGVLQEAPEHPERKRMLDFVRSTVKKMEACCIHTDVNYRHWIALLSGVLAELEGDPPTALSSYEEAIDHSEVHSFIFDQAFAFEVYVDFLLRKKAPRPARHVLKDCISTYRRVSAWGKANQLTHKYEWLLRGTSSLSTMDVGVQTTIIDTGNTSYRLEQNQDHEANILGDENVVDRTQAWVEPVPPVRKGTDSQHDLNTGFSAVGLDMLDLSSILESTQVLSSELKVDKLMGKMCEIILESTGADLCGIVIEDSQIEWSIACVGTADEGITTFPGGQPLNTIDDQIAHQVTIYVLRFRETVFLQNLLEDDRFSNVSESYLKRNPDGKAVICIPIIHSDHLIGSIYVEGPHHSFTERNTTVLRLLVNQVSISLANALLFKEVERVSASNEAMLEMQKRALAQARAAEIKAKEAEAIAVRNMKLKEEAAKAKSLFLANVSHELRTPLNGVIGMSELLKASPLNSEQAGYADSIRVCADTLLSIINDLLDYSKLEAGKMNVISMPLSLNETITEVVRALAYTNAERGLKTVEQFELDPELLVMGDPVRLHQILMNLLSNSYKFTPKGSVTVRAVVDKETEDTIDVTCSVIDTGIGIPEEQKKKLFLPFSQIESSSSREYGGTGLGLSICKALIENVMQGKIWLESVPGQGTTVSFSLRFQKVPRAEALNRKHGSREPDLMAKFSSHDDNGHEPQSGSCIDLTTVPRNELRVCIAEDNLINQRIAISFVQKLGFRCDAYLDGFKTIEALERGVQSDRPFHLILMDVQMPHCDGYEATRLIRKHPDPKIRNILIIAMTASAIQGDREKCLESGMNNYLAKPVRALTLKALLDSYLTKEKETSPLVPNITHEAQKIVKDALADFTSTNGGGMDKEAEKEKERGLGESGNDSGLSRPGSKRMSTSRRISPARTVNGEKAGEQTLQLPGNNMYAPAEGG</sequence>
<feature type="domain" description="Response regulatory" evidence="17">
    <location>
        <begin position="2159"/>
        <end position="2282"/>
    </location>
</feature>
<keyword evidence="8" id="KW-0547">Nucleotide-binding</keyword>
<dbReference type="Gene3D" id="1.10.510.10">
    <property type="entry name" value="Transferase(Phosphotransferase) domain 1"/>
    <property type="match status" value="1"/>
</dbReference>
<gene>
    <name evidence="18" type="ORF">P154DRAFT_518170</name>
</gene>
<comment type="subcellular location">
    <subcellularLocation>
        <location evidence="2">Cell membrane</location>
        <topology evidence="2">Multi-pass membrane protein</topology>
    </subcellularLocation>
</comment>
<feature type="compositionally biased region" description="Basic and acidic residues" evidence="14">
    <location>
        <begin position="2318"/>
        <end position="2330"/>
    </location>
</feature>
<dbReference type="SUPFAM" id="SSF47384">
    <property type="entry name" value="Homodimeric domain of signal transducing histidine kinase"/>
    <property type="match status" value="1"/>
</dbReference>
<dbReference type="InterPro" id="IPR003661">
    <property type="entry name" value="HisK_dim/P_dom"/>
</dbReference>
<dbReference type="SMART" id="SM00065">
    <property type="entry name" value="GAF"/>
    <property type="match status" value="1"/>
</dbReference>
<dbReference type="InterPro" id="IPR036890">
    <property type="entry name" value="HATPase_C_sf"/>
</dbReference>
<dbReference type="Pfam" id="PF00512">
    <property type="entry name" value="HisKA"/>
    <property type="match status" value="1"/>
</dbReference>
<dbReference type="EC" id="2.7.13.3" evidence="3"/>
<evidence type="ECO:0000256" key="8">
    <source>
        <dbReference type="ARBA" id="ARBA00022741"/>
    </source>
</evidence>
<dbReference type="Pfam" id="PF00069">
    <property type="entry name" value="Pkinase"/>
    <property type="match status" value="1"/>
</dbReference>
<evidence type="ECO:0000256" key="1">
    <source>
        <dbReference type="ARBA" id="ARBA00000085"/>
    </source>
</evidence>
<evidence type="ECO:0000256" key="13">
    <source>
        <dbReference type="PROSITE-ProRule" id="PRU00169"/>
    </source>
</evidence>
<keyword evidence="12" id="KW-0472">Membrane</keyword>
<feature type="compositionally biased region" description="Low complexity" evidence="14">
    <location>
        <begin position="467"/>
        <end position="483"/>
    </location>
</feature>
<feature type="region of interest" description="Disordered" evidence="14">
    <location>
        <begin position="54"/>
        <end position="101"/>
    </location>
</feature>
<dbReference type="GO" id="GO:0005524">
    <property type="term" value="F:ATP binding"/>
    <property type="evidence" value="ECO:0007669"/>
    <property type="project" value="UniProtKB-KW"/>
</dbReference>
<dbReference type="PROSITE" id="PS50110">
    <property type="entry name" value="RESPONSE_REGULATORY"/>
    <property type="match status" value="1"/>
</dbReference>
<keyword evidence="5 13" id="KW-0597">Phosphoprotein</keyword>
<dbReference type="InterPro" id="IPR027417">
    <property type="entry name" value="P-loop_NTPase"/>
</dbReference>
<evidence type="ECO:0000256" key="12">
    <source>
        <dbReference type="ARBA" id="ARBA00023136"/>
    </source>
</evidence>
<keyword evidence="4" id="KW-1003">Cell membrane</keyword>
<dbReference type="InterPro" id="IPR041664">
    <property type="entry name" value="AAA_16"/>
</dbReference>
<dbReference type="InterPro" id="IPR001789">
    <property type="entry name" value="Sig_transdc_resp-reg_receiver"/>
</dbReference>
<dbReference type="InterPro" id="IPR011006">
    <property type="entry name" value="CheY-like_superfamily"/>
</dbReference>
<keyword evidence="19" id="KW-1185">Reference proteome</keyword>
<dbReference type="InterPro" id="IPR003018">
    <property type="entry name" value="GAF"/>
</dbReference>
<dbReference type="SUPFAM" id="SSF52172">
    <property type="entry name" value="CheY-like"/>
    <property type="match status" value="1"/>
</dbReference>
<evidence type="ECO:0000256" key="4">
    <source>
        <dbReference type="ARBA" id="ARBA00022475"/>
    </source>
</evidence>
<proteinExistence type="predicted"/>
<keyword evidence="11" id="KW-1133">Transmembrane helix</keyword>
<dbReference type="SUPFAM" id="SSF56112">
    <property type="entry name" value="Protein kinase-like (PK-like)"/>
    <property type="match status" value="1"/>
</dbReference>
<feature type="modified residue" description="4-aspartylphosphate" evidence="13">
    <location>
        <position position="2213"/>
    </location>
</feature>
<evidence type="ECO:0000313" key="19">
    <source>
        <dbReference type="Proteomes" id="UP000799779"/>
    </source>
</evidence>
<evidence type="ECO:0000259" key="17">
    <source>
        <dbReference type="PROSITE" id="PS50110"/>
    </source>
</evidence>
<dbReference type="InterPro" id="IPR029016">
    <property type="entry name" value="GAF-like_dom_sf"/>
</dbReference>
<dbReference type="Pfam" id="PF13191">
    <property type="entry name" value="AAA_16"/>
    <property type="match status" value="1"/>
</dbReference>
<evidence type="ECO:0000256" key="9">
    <source>
        <dbReference type="ARBA" id="ARBA00022777"/>
    </source>
</evidence>
<dbReference type="InterPro" id="IPR036097">
    <property type="entry name" value="HisK_dim/P_sf"/>
</dbReference>
<feature type="compositionally biased region" description="Low complexity" evidence="14">
    <location>
        <begin position="444"/>
        <end position="453"/>
    </location>
</feature>
<dbReference type="InterPro" id="IPR011009">
    <property type="entry name" value="Kinase-like_dom_sf"/>
</dbReference>
<evidence type="ECO:0000256" key="10">
    <source>
        <dbReference type="ARBA" id="ARBA00022840"/>
    </source>
</evidence>
<dbReference type="SMART" id="SM00220">
    <property type="entry name" value="S_TKc"/>
    <property type="match status" value="1"/>
</dbReference>
<dbReference type="InterPro" id="IPR000719">
    <property type="entry name" value="Prot_kinase_dom"/>
</dbReference>
<dbReference type="FunFam" id="3.30.565.10:FF:000010">
    <property type="entry name" value="Sensor histidine kinase RcsC"/>
    <property type="match status" value="1"/>
</dbReference>
<dbReference type="PROSITE" id="PS50109">
    <property type="entry name" value="HIS_KIN"/>
    <property type="match status" value="1"/>
</dbReference>
<protein>
    <recommendedName>
        <fullName evidence="3">histidine kinase</fullName>
        <ecNumber evidence="3">2.7.13.3</ecNumber>
    </recommendedName>
</protein>
<evidence type="ECO:0000256" key="2">
    <source>
        <dbReference type="ARBA" id="ARBA00004651"/>
    </source>
</evidence>
<evidence type="ECO:0000256" key="7">
    <source>
        <dbReference type="ARBA" id="ARBA00022692"/>
    </source>
</evidence>
<dbReference type="GO" id="GO:0009927">
    <property type="term" value="F:histidine phosphotransfer kinase activity"/>
    <property type="evidence" value="ECO:0007669"/>
    <property type="project" value="TreeGrafter"/>
</dbReference>
<evidence type="ECO:0000259" key="15">
    <source>
        <dbReference type="PROSITE" id="PS50011"/>
    </source>
</evidence>
<feature type="compositionally biased region" description="Low complexity" evidence="14">
    <location>
        <begin position="59"/>
        <end position="80"/>
    </location>
</feature>
<dbReference type="PROSITE" id="PS50011">
    <property type="entry name" value="PROTEIN_KINASE_DOM"/>
    <property type="match status" value="1"/>
</dbReference>
<feature type="region of interest" description="Disordered" evidence="14">
    <location>
        <begin position="444"/>
        <end position="536"/>
    </location>
</feature>
<dbReference type="SMART" id="SM00387">
    <property type="entry name" value="HATPase_c"/>
    <property type="match status" value="1"/>
</dbReference>
<dbReference type="Gene3D" id="3.30.450.40">
    <property type="match status" value="1"/>
</dbReference>
<dbReference type="Pfam" id="PF02518">
    <property type="entry name" value="HATPase_c"/>
    <property type="match status" value="1"/>
</dbReference>